<evidence type="ECO:0000313" key="3">
    <source>
        <dbReference type="EMBL" id="PCS22101.1"/>
    </source>
</evidence>
<dbReference type="AlphaFoldDB" id="A0A2A5T1T5"/>
<gene>
    <name evidence="3" type="ORF">BTN49_2294</name>
</gene>
<feature type="region of interest" description="Disordered" evidence="1">
    <location>
        <begin position="63"/>
        <end position="84"/>
    </location>
</feature>
<dbReference type="EMBL" id="NBYY01000026">
    <property type="protein sequence ID" value="PCS22101.1"/>
    <property type="molecule type" value="Genomic_DNA"/>
</dbReference>
<comment type="caution">
    <text evidence="3">The sequence shown here is derived from an EMBL/GenBank/DDBJ whole genome shotgun (WGS) entry which is preliminary data.</text>
</comment>
<feature type="compositionally biased region" description="Polar residues" evidence="1">
    <location>
        <begin position="75"/>
        <end position="84"/>
    </location>
</feature>
<proteinExistence type="predicted"/>
<dbReference type="Pfam" id="PF13612">
    <property type="entry name" value="DDE_Tnp_1_3"/>
    <property type="match status" value="1"/>
</dbReference>
<dbReference type="InterPro" id="IPR025668">
    <property type="entry name" value="Tnp_DDE_dom"/>
</dbReference>
<sequence>MFAATLYKFPELISYMRMLKFMQDALVPLYSYRTHRKAKPTGIAFFDSSKLQVCHNLRILKHQKVPRREEKKRGTGSTASNHTL</sequence>
<protein>
    <submittedName>
        <fullName evidence="3">Mobile element protein</fullName>
    </submittedName>
</protein>
<dbReference type="Proteomes" id="UP000219020">
    <property type="component" value="Plasmid pMJ3"/>
</dbReference>
<keyword evidence="4" id="KW-1185">Reference proteome</keyword>
<evidence type="ECO:0000259" key="2">
    <source>
        <dbReference type="Pfam" id="PF13612"/>
    </source>
</evidence>
<accession>A0A2A5T1T5</accession>
<keyword evidence="3" id="KW-0614">Plasmid</keyword>
<reference evidence="4" key="1">
    <citation type="submission" date="2017-04" db="EMBL/GenBank/DDBJ databases">
        <title>Genome evolution of the luminous symbionts of deep sea anglerfish.</title>
        <authorList>
            <person name="Hendry T.A."/>
        </authorList>
    </citation>
    <scope>NUCLEOTIDE SEQUENCE [LARGE SCALE GENOMIC DNA]</scope>
    <source>
        <plasmid evidence="4">pmj3</plasmid>
    </source>
</reference>
<evidence type="ECO:0000256" key="1">
    <source>
        <dbReference type="SAM" id="MobiDB-lite"/>
    </source>
</evidence>
<geneLocation type="plasmid" evidence="4">
    <name>pmj3</name>
</geneLocation>
<organism evidence="3 4">
    <name type="scientific">Candidatus Enterovibrio escicola</name>
    <dbReference type="NCBI Taxonomy" id="1927127"/>
    <lineage>
        <taxon>Bacteria</taxon>
        <taxon>Pseudomonadati</taxon>
        <taxon>Pseudomonadota</taxon>
        <taxon>Gammaproteobacteria</taxon>
        <taxon>Vibrionales</taxon>
        <taxon>Vibrionaceae</taxon>
        <taxon>Enterovibrio</taxon>
    </lineage>
</organism>
<name>A0A2A5T1T5_9GAMM</name>
<feature type="domain" description="Transposase DDE" evidence="2">
    <location>
        <begin position="37"/>
        <end position="67"/>
    </location>
</feature>
<evidence type="ECO:0000313" key="4">
    <source>
        <dbReference type="Proteomes" id="UP000219020"/>
    </source>
</evidence>